<evidence type="ECO:0000313" key="2">
    <source>
        <dbReference type="Proteomes" id="UP000655751"/>
    </source>
</evidence>
<accession>A0A931N7J6</accession>
<proteinExistence type="predicted"/>
<sequence length="228" mass="25693">MDVWSLHASQCPIELPAYLRADSTFVEPVVGSTLCPHNDVVVFRASWRRLTGADPEDRIIGWLRRGDVDRLCRKLRRRPTHRYMIRALTWIMTSSPDPAASVKARHALAQACAGNTGKTGNAVLHEILECFVDRDLSGWPKEFEFVPSAAFVSFLFAPLPDPDLCSYLPTLRVVEAAATMRREQKLWLIRTVSRGPVRRSCPVWARSPTDAAGSWLLWNPRTPARTCV</sequence>
<dbReference type="EMBL" id="JADMLG010000028">
    <property type="protein sequence ID" value="MBH0781686.1"/>
    <property type="molecule type" value="Genomic_DNA"/>
</dbReference>
<keyword evidence="2" id="KW-1185">Reference proteome</keyword>
<comment type="caution">
    <text evidence="1">The sequence shown here is derived from an EMBL/GenBank/DDBJ whole genome shotgun (WGS) entry which is preliminary data.</text>
</comment>
<organism evidence="1 2">
    <name type="scientific">Nocardia bovistercoris</name>
    <dbReference type="NCBI Taxonomy" id="2785916"/>
    <lineage>
        <taxon>Bacteria</taxon>
        <taxon>Bacillati</taxon>
        <taxon>Actinomycetota</taxon>
        <taxon>Actinomycetes</taxon>
        <taxon>Mycobacteriales</taxon>
        <taxon>Nocardiaceae</taxon>
        <taxon>Nocardia</taxon>
    </lineage>
</organism>
<dbReference type="Proteomes" id="UP000655751">
    <property type="component" value="Unassembled WGS sequence"/>
</dbReference>
<evidence type="ECO:0000313" key="1">
    <source>
        <dbReference type="EMBL" id="MBH0781686.1"/>
    </source>
</evidence>
<reference evidence="1" key="1">
    <citation type="submission" date="2020-11" db="EMBL/GenBank/DDBJ databases">
        <title>Nocardia NEAU-351.nov., a novel actinomycete isolated from the cow dung.</title>
        <authorList>
            <person name="Zhang X."/>
        </authorList>
    </citation>
    <scope>NUCLEOTIDE SEQUENCE</scope>
    <source>
        <strain evidence="1">NEAU-351</strain>
    </source>
</reference>
<protein>
    <submittedName>
        <fullName evidence="1">Uncharacterized protein</fullName>
    </submittedName>
</protein>
<gene>
    <name evidence="1" type="ORF">IT779_35975</name>
</gene>
<name>A0A931N7J6_9NOCA</name>
<dbReference type="RefSeq" id="WP_196153972.1">
    <property type="nucleotide sequence ID" value="NZ_JADMLG010000028.1"/>
</dbReference>
<dbReference type="AlphaFoldDB" id="A0A931N7J6"/>